<evidence type="ECO:0000313" key="2">
    <source>
        <dbReference type="Proteomes" id="UP001163603"/>
    </source>
</evidence>
<accession>A0ACC0Z514</accession>
<sequence>MLISVDPNLSEELQSFAHCLTVSELLGFECIERYLPHRVAMQFGMDQDLPPCGDVTSQYSKWWKQSISCLQGARDCSFTGTKKIMEMAKGKKETDTSSSFKTKPKILGGTNGKNFIKSFKITPRGFPPKPIVAETKDSAEECDMTIADFMKSSIKHDDGNNRQVPDVKHMSSQSQKISFSATGDEVVNIIDPQTELVENMMQVETEIVKVVPEALSELATDSKTSDQDHDMVRM</sequence>
<dbReference type="Proteomes" id="UP001163603">
    <property type="component" value="Chromosome 3"/>
</dbReference>
<gene>
    <name evidence="1" type="ORF">Pint_04185</name>
</gene>
<evidence type="ECO:0000313" key="1">
    <source>
        <dbReference type="EMBL" id="KAJ0046034.1"/>
    </source>
</evidence>
<name>A0ACC0Z514_9ROSI</name>
<proteinExistence type="predicted"/>
<comment type="caution">
    <text evidence="1">The sequence shown here is derived from an EMBL/GenBank/DDBJ whole genome shotgun (WGS) entry which is preliminary data.</text>
</comment>
<organism evidence="1 2">
    <name type="scientific">Pistacia integerrima</name>
    <dbReference type="NCBI Taxonomy" id="434235"/>
    <lineage>
        <taxon>Eukaryota</taxon>
        <taxon>Viridiplantae</taxon>
        <taxon>Streptophyta</taxon>
        <taxon>Embryophyta</taxon>
        <taxon>Tracheophyta</taxon>
        <taxon>Spermatophyta</taxon>
        <taxon>Magnoliopsida</taxon>
        <taxon>eudicotyledons</taxon>
        <taxon>Gunneridae</taxon>
        <taxon>Pentapetalae</taxon>
        <taxon>rosids</taxon>
        <taxon>malvids</taxon>
        <taxon>Sapindales</taxon>
        <taxon>Anacardiaceae</taxon>
        <taxon>Pistacia</taxon>
    </lineage>
</organism>
<dbReference type="EMBL" id="CM047738">
    <property type="protein sequence ID" value="KAJ0046034.1"/>
    <property type="molecule type" value="Genomic_DNA"/>
</dbReference>
<keyword evidence="2" id="KW-1185">Reference proteome</keyword>
<reference evidence="2" key="1">
    <citation type="journal article" date="2023" name="G3 (Bethesda)">
        <title>Genome assembly and association tests identify interacting loci associated with vigor, precocity, and sex in interspecific pistachio rootstocks.</title>
        <authorList>
            <person name="Palmer W."/>
            <person name="Jacygrad E."/>
            <person name="Sagayaradj S."/>
            <person name="Cavanaugh K."/>
            <person name="Han R."/>
            <person name="Bertier L."/>
            <person name="Beede B."/>
            <person name="Kafkas S."/>
            <person name="Golino D."/>
            <person name="Preece J."/>
            <person name="Michelmore R."/>
        </authorList>
    </citation>
    <scope>NUCLEOTIDE SEQUENCE [LARGE SCALE GENOMIC DNA]</scope>
</reference>
<protein>
    <submittedName>
        <fullName evidence="1">Uncharacterized protein</fullName>
    </submittedName>
</protein>